<comment type="caution">
    <text evidence="1">The sequence shown here is derived from an EMBL/GenBank/DDBJ whole genome shotgun (WGS) entry which is preliminary data.</text>
</comment>
<evidence type="ECO:0000313" key="1">
    <source>
        <dbReference type="EMBL" id="TWU23519.1"/>
    </source>
</evidence>
<name>A0A5C6CL19_9BACT</name>
<accession>A0A5C6CL19</accession>
<organism evidence="1 2">
    <name type="scientific">Bythopirellula polymerisocia</name>
    <dbReference type="NCBI Taxonomy" id="2528003"/>
    <lineage>
        <taxon>Bacteria</taxon>
        <taxon>Pseudomonadati</taxon>
        <taxon>Planctomycetota</taxon>
        <taxon>Planctomycetia</taxon>
        <taxon>Pirellulales</taxon>
        <taxon>Lacipirellulaceae</taxon>
        <taxon>Bythopirellula</taxon>
    </lineage>
</organism>
<dbReference type="Proteomes" id="UP000318437">
    <property type="component" value="Unassembled WGS sequence"/>
</dbReference>
<gene>
    <name evidence="1" type="ORF">Pla144_36940</name>
</gene>
<evidence type="ECO:0000313" key="2">
    <source>
        <dbReference type="Proteomes" id="UP000318437"/>
    </source>
</evidence>
<keyword evidence="2" id="KW-1185">Reference proteome</keyword>
<proteinExistence type="predicted"/>
<sequence>MLAEQDLNWRSRRSALIPRFASGESIGEYRPLGNFFRLTLLLACEKKSAERRELLHILIRSCQTVQELLWN</sequence>
<dbReference type="AlphaFoldDB" id="A0A5C6CL19"/>
<protein>
    <submittedName>
        <fullName evidence="1">Uncharacterized protein</fullName>
    </submittedName>
</protein>
<reference evidence="1 2" key="1">
    <citation type="submission" date="2019-02" db="EMBL/GenBank/DDBJ databases">
        <title>Deep-cultivation of Planctomycetes and their phenomic and genomic characterization uncovers novel biology.</title>
        <authorList>
            <person name="Wiegand S."/>
            <person name="Jogler M."/>
            <person name="Boedeker C."/>
            <person name="Pinto D."/>
            <person name="Vollmers J."/>
            <person name="Rivas-Marin E."/>
            <person name="Kohn T."/>
            <person name="Peeters S.H."/>
            <person name="Heuer A."/>
            <person name="Rast P."/>
            <person name="Oberbeckmann S."/>
            <person name="Bunk B."/>
            <person name="Jeske O."/>
            <person name="Meyerdierks A."/>
            <person name="Storesund J.E."/>
            <person name="Kallscheuer N."/>
            <person name="Luecker S."/>
            <person name="Lage O.M."/>
            <person name="Pohl T."/>
            <person name="Merkel B.J."/>
            <person name="Hornburger P."/>
            <person name="Mueller R.-W."/>
            <person name="Bruemmer F."/>
            <person name="Labrenz M."/>
            <person name="Spormann A.M."/>
            <person name="Op Den Camp H."/>
            <person name="Overmann J."/>
            <person name="Amann R."/>
            <person name="Jetten M.S.M."/>
            <person name="Mascher T."/>
            <person name="Medema M.H."/>
            <person name="Devos D.P."/>
            <person name="Kaster A.-K."/>
            <person name="Ovreas L."/>
            <person name="Rohde M."/>
            <person name="Galperin M.Y."/>
            <person name="Jogler C."/>
        </authorList>
    </citation>
    <scope>NUCLEOTIDE SEQUENCE [LARGE SCALE GENOMIC DNA]</scope>
    <source>
        <strain evidence="1 2">Pla144</strain>
    </source>
</reference>
<dbReference type="EMBL" id="SJPS01000006">
    <property type="protein sequence ID" value="TWU23519.1"/>
    <property type="molecule type" value="Genomic_DNA"/>
</dbReference>